<organism evidence="3 4">
    <name type="scientific">Desulfuribacillus alkaliarsenatis</name>
    <dbReference type="NCBI Taxonomy" id="766136"/>
    <lineage>
        <taxon>Bacteria</taxon>
        <taxon>Bacillati</taxon>
        <taxon>Bacillota</taxon>
        <taxon>Desulfuribacillia</taxon>
        <taxon>Desulfuribacillales</taxon>
        <taxon>Desulfuribacillaceae</taxon>
        <taxon>Desulfuribacillus</taxon>
    </lineage>
</organism>
<feature type="transmembrane region" description="Helical" evidence="1">
    <location>
        <begin position="12"/>
        <end position="31"/>
    </location>
</feature>
<evidence type="ECO:0000313" key="3">
    <source>
        <dbReference type="EMBL" id="OEF96699.1"/>
    </source>
</evidence>
<dbReference type="Gene3D" id="3.40.50.620">
    <property type="entry name" value="HUPs"/>
    <property type="match status" value="1"/>
</dbReference>
<feature type="domain" description="DUF218" evidence="2">
    <location>
        <begin position="45"/>
        <end position="209"/>
    </location>
</feature>
<dbReference type="InterPro" id="IPR014729">
    <property type="entry name" value="Rossmann-like_a/b/a_fold"/>
</dbReference>
<dbReference type="PANTHER" id="PTHR30336">
    <property type="entry name" value="INNER MEMBRANE PROTEIN, PROBABLE PERMEASE"/>
    <property type="match status" value="1"/>
</dbReference>
<reference evidence="3 4" key="1">
    <citation type="submission" date="2016-09" db="EMBL/GenBank/DDBJ databases">
        <title>Draft genome sequence for the type strain of Desulfuribacillus alkaliarsenatis AHT28, an obligately anaerobic, sulfidogenic bacterium isolated from Russian soda lake sediments.</title>
        <authorList>
            <person name="Abin C.A."/>
            <person name="Hollibaugh J.T."/>
        </authorList>
    </citation>
    <scope>NUCLEOTIDE SEQUENCE [LARGE SCALE GENOMIC DNA]</scope>
    <source>
        <strain evidence="3 4">AHT28</strain>
    </source>
</reference>
<keyword evidence="1" id="KW-0812">Transmembrane</keyword>
<keyword evidence="4" id="KW-1185">Reference proteome</keyword>
<gene>
    <name evidence="3" type="ORF">BHF68_06385</name>
</gene>
<dbReference type="PANTHER" id="PTHR30336:SF4">
    <property type="entry name" value="ENVELOPE BIOGENESIS FACTOR ELYC"/>
    <property type="match status" value="1"/>
</dbReference>
<dbReference type="GO" id="GO:0005886">
    <property type="term" value="C:plasma membrane"/>
    <property type="evidence" value="ECO:0007669"/>
    <property type="project" value="TreeGrafter"/>
</dbReference>
<dbReference type="EMBL" id="MIJE01000030">
    <property type="protein sequence ID" value="OEF96699.1"/>
    <property type="molecule type" value="Genomic_DNA"/>
</dbReference>
<comment type="caution">
    <text evidence="3">The sequence shown here is derived from an EMBL/GenBank/DDBJ whole genome shotgun (WGS) entry which is preliminary data.</text>
</comment>
<dbReference type="InterPro" id="IPR003848">
    <property type="entry name" value="DUF218"/>
</dbReference>
<dbReference type="Pfam" id="PF02698">
    <property type="entry name" value="DUF218"/>
    <property type="match status" value="1"/>
</dbReference>
<dbReference type="GO" id="GO:0000270">
    <property type="term" value="P:peptidoglycan metabolic process"/>
    <property type="evidence" value="ECO:0007669"/>
    <property type="project" value="TreeGrafter"/>
</dbReference>
<keyword evidence="1" id="KW-0472">Membrane</keyword>
<sequence>MLRCRGNTIKLIIIIISALTLLGVVALHLLIQSAIVDESDIETSYVVILGAGLRENQPSLSLRYRLQSGLKYLEQYPDSKVIVTGGLGAGEAYTEAEIMKKFLVERGIDKQRIIKEEQATNTFENLLFSKEIILEAQTLEEKTLDDKTLEEQTLEEQLDGEAIKLMIVTSDFHLYRAKLIAKRLGFEPYGIPAKTPQVATVRLMVREYFAIIKTYIFDRIV</sequence>
<evidence type="ECO:0000313" key="4">
    <source>
        <dbReference type="Proteomes" id="UP000094296"/>
    </source>
</evidence>
<evidence type="ECO:0000259" key="2">
    <source>
        <dbReference type="Pfam" id="PF02698"/>
    </source>
</evidence>
<dbReference type="InterPro" id="IPR051599">
    <property type="entry name" value="Cell_Envelope_Assoc"/>
</dbReference>
<name>A0A1E5G1A5_9FIRM</name>
<accession>A0A1E5G1A5</accession>
<dbReference type="AlphaFoldDB" id="A0A1E5G1A5"/>
<evidence type="ECO:0000256" key="1">
    <source>
        <dbReference type="SAM" id="Phobius"/>
    </source>
</evidence>
<proteinExistence type="predicted"/>
<keyword evidence="1" id="KW-1133">Transmembrane helix</keyword>
<dbReference type="Proteomes" id="UP000094296">
    <property type="component" value="Unassembled WGS sequence"/>
</dbReference>
<dbReference type="CDD" id="cd06259">
    <property type="entry name" value="YdcF-like"/>
    <property type="match status" value="1"/>
</dbReference>
<protein>
    <recommendedName>
        <fullName evidence="2">DUF218 domain-containing protein</fullName>
    </recommendedName>
</protein>
<dbReference type="STRING" id="766136.BHF68_06385"/>
<dbReference type="GO" id="GO:0043164">
    <property type="term" value="P:Gram-negative-bacterium-type cell wall biogenesis"/>
    <property type="evidence" value="ECO:0007669"/>
    <property type="project" value="TreeGrafter"/>
</dbReference>